<dbReference type="Proteomes" id="UP001396898">
    <property type="component" value="Unassembled WGS sequence"/>
</dbReference>
<organism evidence="1 2">
    <name type="scientific">Apiospora marii</name>
    <dbReference type="NCBI Taxonomy" id="335849"/>
    <lineage>
        <taxon>Eukaryota</taxon>
        <taxon>Fungi</taxon>
        <taxon>Dikarya</taxon>
        <taxon>Ascomycota</taxon>
        <taxon>Pezizomycotina</taxon>
        <taxon>Sordariomycetes</taxon>
        <taxon>Xylariomycetidae</taxon>
        <taxon>Amphisphaeriales</taxon>
        <taxon>Apiosporaceae</taxon>
        <taxon>Apiospora</taxon>
    </lineage>
</organism>
<sequence length="231" mass="25310">MLLSQNQDIYDLLVAIPSKGWLENNPTPGFTYYTESPDQQGRGSWKRAIVSNHSTCLSTLSWQSVCLQVIKGIPCLHVFVLWLLPSRWLARAVLHVNKIVQVLAFQVLGEDPGLVGLEGELLPRRERPRRSYLDGGGRAEGVHGELHGGPHVGVPDCEPVGAVEVDLVGEYEAARTGLIGRVHQVGHDRRPQGAAFRPAGPNLLQLVSGRQTVRLGAGLGHVGYSDRRSRR</sequence>
<protein>
    <recommendedName>
        <fullName evidence="3">SWIM-type domain-containing protein</fullName>
    </recommendedName>
</protein>
<reference evidence="1 2" key="1">
    <citation type="submission" date="2023-01" db="EMBL/GenBank/DDBJ databases">
        <title>Analysis of 21 Apiospora genomes using comparative genomics revels a genus with tremendous synthesis potential of carbohydrate active enzymes and secondary metabolites.</title>
        <authorList>
            <person name="Sorensen T."/>
        </authorList>
    </citation>
    <scope>NUCLEOTIDE SEQUENCE [LARGE SCALE GENOMIC DNA]</scope>
    <source>
        <strain evidence="1 2">CBS 20057</strain>
    </source>
</reference>
<name>A0ABR1SS59_9PEZI</name>
<comment type="caution">
    <text evidence="1">The sequence shown here is derived from an EMBL/GenBank/DDBJ whole genome shotgun (WGS) entry which is preliminary data.</text>
</comment>
<evidence type="ECO:0008006" key="3">
    <source>
        <dbReference type="Google" id="ProtNLM"/>
    </source>
</evidence>
<keyword evidence="2" id="KW-1185">Reference proteome</keyword>
<evidence type="ECO:0000313" key="1">
    <source>
        <dbReference type="EMBL" id="KAK8037150.1"/>
    </source>
</evidence>
<dbReference type="EMBL" id="JAQQWI010000003">
    <property type="protein sequence ID" value="KAK8037150.1"/>
    <property type="molecule type" value="Genomic_DNA"/>
</dbReference>
<proteinExistence type="predicted"/>
<gene>
    <name evidence="1" type="ORF">PG991_001464</name>
</gene>
<evidence type="ECO:0000313" key="2">
    <source>
        <dbReference type="Proteomes" id="UP001396898"/>
    </source>
</evidence>
<accession>A0ABR1SS59</accession>